<reference evidence="1 2" key="1">
    <citation type="submission" date="2024-05" db="EMBL/GenBank/DDBJ databases">
        <title>Haplotype-resolved chromosome-level genome assembly of Huyou (Citrus changshanensis).</title>
        <authorList>
            <person name="Miao C."/>
            <person name="Chen W."/>
            <person name="Wu Y."/>
            <person name="Wang L."/>
            <person name="Zhao S."/>
            <person name="Grierson D."/>
            <person name="Xu C."/>
            <person name="Chen K."/>
        </authorList>
    </citation>
    <scope>NUCLEOTIDE SEQUENCE [LARGE SCALE GENOMIC DNA]</scope>
    <source>
        <strain evidence="1">01-14</strain>
        <tissue evidence="1">Leaf</tissue>
    </source>
</reference>
<protein>
    <submittedName>
        <fullName evidence="1">Uncharacterized protein</fullName>
    </submittedName>
</protein>
<dbReference type="Proteomes" id="UP001428341">
    <property type="component" value="Unassembled WGS sequence"/>
</dbReference>
<dbReference type="InterPro" id="IPR029033">
    <property type="entry name" value="His_PPase_superfam"/>
</dbReference>
<dbReference type="AlphaFoldDB" id="A0AAP0QRE0"/>
<sequence>MAQVFSQHNVISGQERIFTRTEDELRGEEHSFSFILRSGHREIIVMPHGEAAWNADARIQNSNPFQVITDPDLRERHLDDLQGFVLQEAVELKLDAYLVSLSSRTDQEIPECSRLLPKSSKVFDLLVEAADVSHLNKTGYLETALGGDKTYG</sequence>
<name>A0AAP0QRE0_9ROSI</name>
<proteinExistence type="predicted"/>
<organism evidence="1 2">
    <name type="scientific">Citrus x changshan-huyou</name>
    <dbReference type="NCBI Taxonomy" id="2935761"/>
    <lineage>
        <taxon>Eukaryota</taxon>
        <taxon>Viridiplantae</taxon>
        <taxon>Streptophyta</taxon>
        <taxon>Embryophyta</taxon>
        <taxon>Tracheophyta</taxon>
        <taxon>Spermatophyta</taxon>
        <taxon>Magnoliopsida</taxon>
        <taxon>eudicotyledons</taxon>
        <taxon>Gunneridae</taxon>
        <taxon>Pentapetalae</taxon>
        <taxon>rosids</taxon>
        <taxon>malvids</taxon>
        <taxon>Sapindales</taxon>
        <taxon>Rutaceae</taxon>
        <taxon>Aurantioideae</taxon>
        <taxon>Citrus</taxon>
    </lineage>
</organism>
<gene>
    <name evidence="1" type="ORF">WN944_008623</name>
</gene>
<evidence type="ECO:0000313" key="2">
    <source>
        <dbReference type="Proteomes" id="UP001428341"/>
    </source>
</evidence>
<comment type="caution">
    <text evidence="1">The sequence shown here is derived from an EMBL/GenBank/DDBJ whole genome shotgun (WGS) entry which is preliminary data.</text>
</comment>
<keyword evidence="2" id="KW-1185">Reference proteome</keyword>
<dbReference type="EMBL" id="JBCGBO010000003">
    <property type="protein sequence ID" value="KAK9216613.1"/>
    <property type="molecule type" value="Genomic_DNA"/>
</dbReference>
<dbReference type="SUPFAM" id="SSF53254">
    <property type="entry name" value="Phosphoglycerate mutase-like"/>
    <property type="match status" value="1"/>
</dbReference>
<evidence type="ECO:0000313" key="1">
    <source>
        <dbReference type="EMBL" id="KAK9216613.1"/>
    </source>
</evidence>
<accession>A0AAP0QRE0</accession>